<dbReference type="InterPro" id="IPR017853">
    <property type="entry name" value="GH"/>
</dbReference>
<evidence type="ECO:0000256" key="2">
    <source>
        <dbReference type="ARBA" id="ARBA00026248"/>
    </source>
</evidence>
<name>A0ABR4ACX2_9LECA</name>
<dbReference type="PANTHER" id="PTHR10357">
    <property type="entry name" value="ALPHA-AMYLASE FAMILY MEMBER"/>
    <property type="match status" value="1"/>
</dbReference>
<dbReference type="InterPro" id="IPR013780">
    <property type="entry name" value="Glyco_hydro_b"/>
</dbReference>
<dbReference type="PANTHER" id="PTHR10357:SF232">
    <property type="entry name" value="GLYCOSYL HYDROLASE FAMILY 13 CATALYTIC DOMAIN-CONTAINING PROTEIN"/>
    <property type="match status" value="1"/>
</dbReference>
<dbReference type="Pfam" id="PF00128">
    <property type="entry name" value="Alpha-amylase"/>
    <property type="match status" value="1"/>
</dbReference>
<proteinExistence type="inferred from homology"/>
<keyword evidence="5" id="KW-1185">Reference proteome</keyword>
<comment type="caution">
    <text evidence="4">The sequence shown here is derived from an EMBL/GenBank/DDBJ whole genome shotgun (WGS) entry which is preliminary data.</text>
</comment>
<feature type="domain" description="Glycosyl hydrolase family 13 catalytic" evidence="3">
    <location>
        <begin position="13"/>
        <end position="438"/>
    </location>
</feature>
<gene>
    <name evidence="4" type="ORF">N7G274_003652</name>
</gene>
<dbReference type="CDD" id="cd11333">
    <property type="entry name" value="AmyAc_SI_OligoGlu_DGase"/>
    <property type="match status" value="1"/>
</dbReference>
<dbReference type="SUPFAM" id="SSF51011">
    <property type="entry name" value="Glycosyl hydrolase domain"/>
    <property type="match status" value="1"/>
</dbReference>
<dbReference type="InterPro" id="IPR045857">
    <property type="entry name" value="O16G_dom_2"/>
</dbReference>
<dbReference type="EMBL" id="JBEFKJ010000011">
    <property type="protein sequence ID" value="KAL2043346.1"/>
    <property type="molecule type" value="Genomic_DNA"/>
</dbReference>
<protein>
    <recommendedName>
        <fullName evidence="3">Glycosyl hydrolase family 13 catalytic domain-containing protein</fullName>
    </recommendedName>
</protein>
<dbReference type="SUPFAM" id="SSF51445">
    <property type="entry name" value="(Trans)glycosidases"/>
    <property type="match status" value="1"/>
</dbReference>
<evidence type="ECO:0000256" key="1">
    <source>
        <dbReference type="ARBA" id="ARBA00008061"/>
    </source>
</evidence>
<comment type="similarity">
    <text evidence="1">Belongs to the glycosyl hydrolase 13 family.</text>
</comment>
<keyword evidence="2" id="KW-0462">Maltose metabolism</keyword>
<dbReference type="Gene3D" id="3.90.400.10">
    <property type="entry name" value="Oligo-1,6-glucosidase, Domain 2"/>
    <property type="match status" value="1"/>
</dbReference>
<accession>A0ABR4ACX2</accession>
<evidence type="ECO:0000259" key="3">
    <source>
        <dbReference type="SMART" id="SM00642"/>
    </source>
</evidence>
<reference evidence="4 5" key="1">
    <citation type="submission" date="2024-09" db="EMBL/GenBank/DDBJ databases">
        <title>Rethinking Asexuality: The Enigmatic Case of Functional Sexual Genes in Lepraria (Stereocaulaceae).</title>
        <authorList>
            <person name="Doellman M."/>
            <person name="Sun Y."/>
            <person name="Barcenas-Pena A."/>
            <person name="Lumbsch H.T."/>
            <person name="Grewe F."/>
        </authorList>
    </citation>
    <scope>NUCLEOTIDE SEQUENCE [LARGE SCALE GENOMIC DNA]</scope>
    <source>
        <strain evidence="4 5">Mercado 3170</strain>
    </source>
</reference>
<organism evidence="4 5">
    <name type="scientific">Stereocaulon virgatum</name>
    <dbReference type="NCBI Taxonomy" id="373712"/>
    <lineage>
        <taxon>Eukaryota</taxon>
        <taxon>Fungi</taxon>
        <taxon>Dikarya</taxon>
        <taxon>Ascomycota</taxon>
        <taxon>Pezizomycotina</taxon>
        <taxon>Lecanoromycetes</taxon>
        <taxon>OSLEUM clade</taxon>
        <taxon>Lecanoromycetidae</taxon>
        <taxon>Lecanorales</taxon>
        <taxon>Lecanorineae</taxon>
        <taxon>Stereocaulaceae</taxon>
        <taxon>Stereocaulon</taxon>
    </lineage>
</organism>
<dbReference type="SMART" id="SM00642">
    <property type="entry name" value="Aamy"/>
    <property type="match status" value="1"/>
</dbReference>
<sequence length="587" mass="67363">MSEAWWKEAVIYQIYPSSFQDSNGDGWGDLKGIISKLDYLKELGIDIIWVSPIYKSPQKDMGYDIADYKAIDPIYGTIADVDTLIAELKKRGMKLMMDLVVNHTSDEHAWFHESRSSLTSPKRDWYIWKKPRRDDAGNPLPPNNWSQILGEANSAWTYDEKTDQYFLSLFTPEQPDLNWENPDVRAAVHDVMNFWLQRGVCGYRMDVINLISKDQRFPDAEPVLGPGYKYHPGSKYYVNGPRMHEYLQEIKQKVLQKHGAITVGEMPGISNIEEIIRIVGSKNGELNMIFIFDVVDLDNAPGKTRMTLHNWSVKNLAAIITKWQRAMLEYDGWNSVFIENHDNPRSVSRYCDDSDAYREHGAKLLALMQTTLNGTLFIYQGEELGMRNMPKSWDITEEYKDIESINFWKKSKALYANDPKRLAEERKVLEAKARDHARTPMQWDASANAGFCKEGVVPWMRANDDYPAINAKKQIAVNDPEELSTWQFWQRGLANRKEHADVFVYGDYVAMEIASDEIFAYLRTGKKGGKWLVVLNISGKDVKWAIPGEVKVQEWMAGNYLKGKPNKALSGSVVLKPWEGILGKCKD</sequence>
<dbReference type="Proteomes" id="UP001590950">
    <property type="component" value="Unassembled WGS sequence"/>
</dbReference>
<evidence type="ECO:0000313" key="4">
    <source>
        <dbReference type="EMBL" id="KAL2043346.1"/>
    </source>
</evidence>
<dbReference type="Gene3D" id="2.60.40.1180">
    <property type="entry name" value="Golgi alpha-mannosidase II"/>
    <property type="match status" value="1"/>
</dbReference>
<dbReference type="Gene3D" id="3.20.20.80">
    <property type="entry name" value="Glycosidases"/>
    <property type="match status" value="1"/>
</dbReference>
<evidence type="ECO:0000313" key="5">
    <source>
        <dbReference type="Proteomes" id="UP001590950"/>
    </source>
</evidence>
<dbReference type="InterPro" id="IPR006047">
    <property type="entry name" value="GH13_cat_dom"/>
</dbReference>